<dbReference type="EMBL" id="MCIF01000002">
    <property type="protein sequence ID" value="RAQ94185.1"/>
    <property type="molecule type" value="Genomic_DNA"/>
</dbReference>
<dbReference type="InterPro" id="IPR011009">
    <property type="entry name" value="Kinase-like_dom_sf"/>
</dbReference>
<dbReference type="OrthoDB" id="9810277at2"/>
<dbReference type="PANTHER" id="PTHR43883:SF1">
    <property type="entry name" value="GLUCONOKINASE"/>
    <property type="match status" value="1"/>
</dbReference>
<keyword evidence="3" id="KW-1185">Reference proteome</keyword>
<accession>A0A328VIS6</accession>
<comment type="caution">
    <text evidence="2">The sequence shown here is derived from an EMBL/GenBank/DDBJ whole genome shotgun (WGS) entry which is preliminary data.</text>
</comment>
<evidence type="ECO:0008006" key="4">
    <source>
        <dbReference type="Google" id="ProtNLM"/>
    </source>
</evidence>
<dbReference type="InterPro" id="IPR027417">
    <property type="entry name" value="P-loop_NTPase"/>
</dbReference>
<evidence type="ECO:0000313" key="3">
    <source>
        <dbReference type="Proteomes" id="UP000248706"/>
    </source>
</evidence>
<dbReference type="Proteomes" id="UP000248706">
    <property type="component" value="Unassembled WGS sequence"/>
</dbReference>
<feature type="compositionally biased region" description="Low complexity" evidence="1">
    <location>
        <begin position="518"/>
        <end position="532"/>
    </location>
</feature>
<protein>
    <recommendedName>
        <fullName evidence="4">Aminoglycoside phosphotransferase domain-containing protein</fullName>
    </recommendedName>
</protein>
<evidence type="ECO:0000313" key="2">
    <source>
        <dbReference type="EMBL" id="RAQ94185.1"/>
    </source>
</evidence>
<dbReference type="Gene3D" id="3.40.50.300">
    <property type="entry name" value="P-loop containing nucleotide triphosphate hydrolases"/>
    <property type="match status" value="1"/>
</dbReference>
<dbReference type="SUPFAM" id="SSF56112">
    <property type="entry name" value="Protein kinase-like (PK-like)"/>
    <property type="match status" value="1"/>
</dbReference>
<gene>
    <name evidence="2" type="ORF">A4R35_01480</name>
</gene>
<dbReference type="InterPro" id="IPR052732">
    <property type="entry name" value="Cell-binding_unc_protein"/>
</dbReference>
<proteinExistence type="predicted"/>
<organism evidence="2 3">
    <name type="scientific">Thermogemmatispora tikiterensis</name>
    <dbReference type="NCBI Taxonomy" id="1825093"/>
    <lineage>
        <taxon>Bacteria</taxon>
        <taxon>Bacillati</taxon>
        <taxon>Chloroflexota</taxon>
        <taxon>Ktedonobacteria</taxon>
        <taxon>Thermogemmatisporales</taxon>
        <taxon>Thermogemmatisporaceae</taxon>
        <taxon>Thermogemmatispora</taxon>
    </lineage>
</organism>
<sequence length="595" mass="65395">MPAPSVMQAAEAMITTILAGKVPAPAAGAQPQSMPAASAPQLVQTHASIVVLLPDLVYKLKKPVNLGFLDYSTPMLRRQWCREEVLVNAPLAPGVYLGVAPIVRTRREEMHIGPIFSPESVPEPASSLEGGTVVDYAVVMRHLPETATLAGWLQSGRLSAAMLEAVARRLAAFHAEARADDEVRRYGQPELLAFNWQETLTQLQPYLGRTLDRSTYEQIQRYVEQFLAQRRALLLGRIAQGRIRDGHGDLRLQHVYWLESPPEAGQQEPQLLFLDRIEFNTRFRYADVAAEVAFLAMELEYSARVDLADAFVDAYVRATEDESLREVLPFYLCYRACVRGKVASLLLDEPEVPLEERDQAQQQASALLALAAHYASRPAGATLVMIGGLMGTGKSTLARALHQTTGAALFSSDVIRKRLAGLAPGETRAEAFGEGIYAPAWGTRTYQALHALAILALQEGRSVILDASFLRREDRQIMAQAAATQGIPTFFIECFCPKEEALARLRHRWGQRQRVATSGSSSSSGEASLQSSTVEASDGRPDLYDAQCAHWQPCLPATEKITGVPFRTDRPLPVLLAQLLDILGQPRLACRLVQP</sequence>
<dbReference type="AlphaFoldDB" id="A0A328VIS6"/>
<dbReference type="RefSeq" id="WP_112425881.1">
    <property type="nucleotide sequence ID" value="NZ_MCIF01000002.1"/>
</dbReference>
<dbReference type="SUPFAM" id="SSF52540">
    <property type="entry name" value="P-loop containing nucleoside triphosphate hydrolases"/>
    <property type="match status" value="1"/>
</dbReference>
<evidence type="ECO:0000256" key="1">
    <source>
        <dbReference type="SAM" id="MobiDB-lite"/>
    </source>
</evidence>
<name>A0A328VIS6_9CHLR</name>
<dbReference type="Pfam" id="PF13671">
    <property type="entry name" value="AAA_33"/>
    <property type="match status" value="1"/>
</dbReference>
<dbReference type="PANTHER" id="PTHR43883">
    <property type="entry name" value="SLR0207 PROTEIN"/>
    <property type="match status" value="1"/>
</dbReference>
<feature type="region of interest" description="Disordered" evidence="1">
    <location>
        <begin position="514"/>
        <end position="538"/>
    </location>
</feature>
<reference evidence="2 3" key="1">
    <citation type="submission" date="2016-08" db="EMBL/GenBank/DDBJ databases">
        <title>Analysis of Carbohydrate Active Enzymes in Thermogemmatispora T81 Reveals Carbohydrate Degradation Ability.</title>
        <authorList>
            <person name="Tomazini A."/>
            <person name="Lal S."/>
            <person name="Stott M."/>
            <person name="Henrissat B."/>
            <person name="Polikarpov I."/>
            <person name="Sparling R."/>
            <person name="Levin D.B."/>
        </authorList>
    </citation>
    <scope>NUCLEOTIDE SEQUENCE [LARGE SCALE GENOMIC DNA]</scope>
    <source>
        <strain evidence="2 3">T81</strain>
    </source>
</reference>